<dbReference type="Proteomes" id="UP000598054">
    <property type="component" value="Plasmid unnamed1"/>
</dbReference>
<dbReference type="RefSeq" id="WP_158727646.1">
    <property type="nucleotide sequence ID" value="NZ_CP070250.1"/>
</dbReference>
<reference evidence="1 2" key="1">
    <citation type="submission" date="2021-02" db="EMBL/GenBank/DDBJ databases">
        <title>FDA dAtabase for Regulatory Grade micrObial Sequences (FDA-ARGOS): Supporting development and validation of Infectious Disease Dx tests.</title>
        <authorList>
            <person name="Sproer C."/>
            <person name="Gronow S."/>
            <person name="Severitt S."/>
            <person name="Schroder I."/>
            <person name="Tallon L."/>
            <person name="Sadzewicz L."/>
            <person name="Zhao X."/>
            <person name="Boylan J."/>
            <person name="Ott S."/>
            <person name="Bowen H."/>
            <person name="Vavikolanu K."/>
            <person name="Mehta A."/>
            <person name="Aluvathingal J."/>
            <person name="Nadendla S."/>
            <person name="Lowell S."/>
            <person name="Myers T."/>
            <person name="Yan Y."/>
            <person name="Sichtig H."/>
        </authorList>
    </citation>
    <scope>NUCLEOTIDE SEQUENCE [LARGE SCALE GENOMIC DNA]</scope>
    <source>
        <strain evidence="1 2">FDAARGOS_1211</strain>
        <plasmid evidence="1 2">unnamed1</plasmid>
    </source>
</reference>
<name>A0ABX7JCY9_9ACTN</name>
<evidence type="ECO:0000313" key="1">
    <source>
        <dbReference type="EMBL" id="QRV45826.1"/>
    </source>
</evidence>
<dbReference type="Pfam" id="PF13814">
    <property type="entry name" value="Replic_Relax"/>
    <property type="match status" value="1"/>
</dbReference>
<accession>A0ABX7JCY9</accession>
<sequence>MGGTKVCPFGSTEKTRTMILTALGVVKVATAAQLRRLMAPGHATNQTILNGAKDLAAHGLVVSLGSAKSVNANGNRVTEKLWNLTPAGLEAAGVVLEREVRDMGSTAKASVASGAPHARKVTDTITAFIQPVPVPTKPVVRKNQPAPLPAAAPPLPPPGISTIDAWETEVVLPVGGSFVNPVKGSLRADAVLTAPEAGLPMLCVEVDNGTEDRPRLAAKLGKYVRFYQRTVHAPGRSEAPLWTTLYEKSDREGYPPLAIVFTADVGAKAMRNRMTAVRDLTRHYWRGKWNGDDTYGGTSKDGYRNHSRALPVIVTTLARLQQHGPLGPIWWRYGHSDWETLKTALDNPDDFRAYRVRDEERWRTAEAERERKRLAYKEERHRLEAATWPCPTCGRKTYPDDGAEAPHGDCRVCLSIKEREHREAEGRA</sequence>
<keyword evidence="1" id="KW-0614">Plasmid</keyword>
<dbReference type="InterPro" id="IPR025855">
    <property type="entry name" value="Replic_Relax"/>
</dbReference>
<keyword evidence="2" id="KW-1185">Reference proteome</keyword>
<geneLocation type="plasmid" evidence="1 2">
    <name>unnamed1</name>
</geneLocation>
<dbReference type="EMBL" id="CP070250">
    <property type="protein sequence ID" value="QRV45826.1"/>
    <property type="molecule type" value="Genomic_DNA"/>
</dbReference>
<protein>
    <submittedName>
        <fullName evidence="1">Replication-relaxation family protein</fullName>
    </submittedName>
</protein>
<evidence type="ECO:0000313" key="2">
    <source>
        <dbReference type="Proteomes" id="UP000598054"/>
    </source>
</evidence>
<proteinExistence type="predicted"/>
<gene>
    <name evidence="1" type="ORF">I6J41_34035</name>
</gene>
<organism evidence="1 2">
    <name type="scientific">Streptomyces californicus</name>
    <dbReference type="NCBI Taxonomy" id="67351"/>
    <lineage>
        <taxon>Bacteria</taxon>
        <taxon>Bacillati</taxon>
        <taxon>Actinomycetota</taxon>
        <taxon>Actinomycetes</taxon>
        <taxon>Kitasatosporales</taxon>
        <taxon>Streptomycetaceae</taxon>
        <taxon>Streptomyces</taxon>
    </lineage>
</organism>